<evidence type="ECO:0000313" key="2">
    <source>
        <dbReference type="EMBL" id="TDR13003.1"/>
    </source>
</evidence>
<feature type="domain" description="HNH" evidence="1">
    <location>
        <begin position="37"/>
        <end position="87"/>
    </location>
</feature>
<protein>
    <submittedName>
        <fullName evidence="2">Uncharacterized protein (TIGR02646 family)</fullName>
    </submittedName>
</protein>
<dbReference type="RefSeq" id="WP_133561982.1">
    <property type="nucleotide sequence ID" value="NZ_SNZA01000003.1"/>
</dbReference>
<proteinExistence type="predicted"/>
<evidence type="ECO:0000313" key="3">
    <source>
        <dbReference type="Proteomes" id="UP000295729"/>
    </source>
</evidence>
<dbReference type="OrthoDB" id="9816185at2"/>
<name>A0A4R6X8A8_9GAMM</name>
<accession>A0A4R6X8A8</accession>
<dbReference type="GO" id="GO:0003676">
    <property type="term" value="F:nucleic acid binding"/>
    <property type="evidence" value="ECO:0007669"/>
    <property type="project" value="InterPro"/>
</dbReference>
<comment type="caution">
    <text evidence="2">The sequence shown here is derived from an EMBL/GenBank/DDBJ whole genome shotgun (WGS) entry which is preliminary data.</text>
</comment>
<dbReference type="GO" id="GO:0004519">
    <property type="term" value="F:endonuclease activity"/>
    <property type="evidence" value="ECO:0007669"/>
    <property type="project" value="InterPro"/>
</dbReference>
<organism evidence="2 3">
    <name type="scientific">Marinomonas communis</name>
    <dbReference type="NCBI Taxonomy" id="28254"/>
    <lineage>
        <taxon>Bacteria</taxon>
        <taxon>Pseudomonadati</taxon>
        <taxon>Pseudomonadota</taxon>
        <taxon>Gammaproteobacteria</taxon>
        <taxon>Oceanospirillales</taxon>
        <taxon>Oceanospirillaceae</taxon>
        <taxon>Marinomonas</taxon>
    </lineage>
</organism>
<dbReference type="Gene3D" id="1.10.30.50">
    <property type="match status" value="1"/>
</dbReference>
<evidence type="ECO:0000259" key="1">
    <source>
        <dbReference type="Pfam" id="PF01844"/>
    </source>
</evidence>
<dbReference type="CDD" id="cd00085">
    <property type="entry name" value="HNHc"/>
    <property type="match status" value="1"/>
</dbReference>
<dbReference type="GO" id="GO:0008270">
    <property type="term" value="F:zinc ion binding"/>
    <property type="evidence" value="ECO:0007669"/>
    <property type="project" value="InterPro"/>
</dbReference>
<dbReference type="AlphaFoldDB" id="A0A4R6X8A8"/>
<dbReference type="EMBL" id="SNZA01000003">
    <property type="protein sequence ID" value="TDR13003.1"/>
    <property type="molecule type" value="Genomic_DNA"/>
</dbReference>
<sequence length="193" mass="22175">MIRLFRPNCPNPAALAAQNYKHPDNKAALKGASNDKCMYCECKISHIDFAHVEHIKPKAEDKYPELMFVWENLGYACPKCNNSKSDKYHEDTPYINPYDEDPEQHLVAYGTYLFSKNGSERGDLTINDLKLNRPDLLEKRQVKIEELKRTIDACFRTSSQALRKAALDELQKEAEVDKELSLFVKSYMLLNAA</sequence>
<keyword evidence="3" id="KW-1185">Reference proteome</keyword>
<dbReference type="Pfam" id="PF01844">
    <property type="entry name" value="HNH"/>
    <property type="match status" value="1"/>
</dbReference>
<dbReference type="InterPro" id="IPR002711">
    <property type="entry name" value="HNH"/>
</dbReference>
<reference evidence="2 3" key="1">
    <citation type="submission" date="2019-03" db="EMBL/GenBank/DDBJ databases">
        <title>Genomic Encyclopedia of Type Strains, Phase IV (KMG-IV): sequencing the most valuable type-strain genomes for metagenomic binning, comparative biology and taxonomic classification.</title>
        <authorList>
            <person name="Goeker M."/>
        </authorList>
    </citation>
    <scope>NUCLEOTIDE SEQUENCE [LARGE SCALE GENOMIC DNA]</scope>
    <source>
        <strain evidence="2 3">DSM 5604</strain>
    </source>
</reference>
<dbReference type="InterPro" id="IPR003615">
    <property type="entry name" value="HNH_nuc"/>
</dbReference>
<gene>
    <name evidence="2" type="ORF">C8D85_1876</name>
</gene>
<dbReference type="Proteomes" id="UP000295729">
    <property type="component" value="Unassembled WGS sequence"/>
</dbReference>